<feature type="domain" description="DUF4832" evidence="2">
    <location>
        <begin position="294"/>
        <end position="490"/>
    </location>
</feature>
<dbReference type="Pfam" id="PF16116">
    <property type="entry name" value="DUF4832"/>
    <property type="match status" value="1"/>
</dbReference>
<protein>
    <submittedName>
        <fullName evidence="3">DUF4832 domain-containing protein</fullName>
    </submittedName>
</protein>
<dbReference type="OrthoDB" id="1090162at2"/>
<evidence type="ECO:0000313" key="3">
    <source>
        <dbReference type="EMBL" id="RIH65205.1"/>
    </source>
</evidence>
<comment type="caution">
    <text evidence="3">The sequence shown here is derived from an EMBL/GenBank/DDBJ whole genome shotgun (WGS) entry which is preliminary data.</text>
</comment>
<accession>A0A399CZL3</accession>
<gene>
    <name evidence="3" type="ORF">D1164_11505</name>
</gene>
<evidence type="ECO:0000259" key="2">
    <source>
        <dbReference type="Pfam" id="PF16116"/>
    </source>
</evidence>
<dbReference type="AlphaFoldDB" id="A0A399CZL3"/>
<dbReference type="RefSeq" id="WP_119350127.1">
    <property type="nucleotide sequence ID" value="NZ_QWET01000007.1"/>
</dbReference>
<feature type="signal peptide" evidence="1">
    <location>
        <begin position="1"/>
        <end position="19"/>
    </location>
</feature>
<keyword evidence="4" id="KW-1185">Reference proteome</keyword>
<organism evidence="3 4">
    <name type="scientific">Mariniphaga sediminis</name>
    <dbReference type="NCBI Taxonomy" id="1628158"/>
    <lineage>
        <taxon>Bacteria</taxon>
        <taxon>Pseudomonadati</taxon>
        <taxon>Bacteroidota</taxon>
        <taxon>Bacteroidia</taxon>
        <taxon>Marinilabiliales</taxon>
        <taxon>Prolixibacteraceae</taxon>
        <taxon>Mariniphaga</taxon>
    </lineage>
</organism>
<dbReference type="EMBL" id="QWET01000007">
    <property type="protein sequence ID" value="RIH65205.1"/>
    <property type="molecule type" value="Genomic_DNA"/>
</dbReference>
<evidence type="ECO:0000313" key="4">
    <source>
        <dbReference type="Proteomes" id="UP000266441"/>
    </source>
</evidence>
<dbReference type="PROSITE" id="PS51257">
    <property type="entry name" value="PROKAR_LIPOPROTEIN"/>
    <property type="match status" value="1"/>
</dbReference>
<dbReference type="Proteomes" id="UP000266441">
    <property type="component" value="Unassembled WGS sequence"/>
</dbReference>
<feature type="chain" id="PRO_5017437349" evidence="1">
    <location>
        <begin position="20"/>
        <end position="542"/>
    </location>
</feature>
<name>A0A399CZL3_9BACT</name>
<evidence type="ECO:0000256" key="1">
    <source>
        <dbReference type="SAM" id="SignalP"/>
    </source>
</evidence>
<sequence>MIHLLKLIAGSFVFVVVLAACSKDDDNPMADITDTEVFDGVVYVSPYEYPKAFRNPMKGLREYFGPGYDTKRTEYPLPFGSIVKEYMQWNMMENIESDGVEKVIAYSNHRWEGVEDINMKVIPRPYIVWMEKYNGGYAKNTYTDNPDDLNGWHWPSDFPPVKRSEDEDTPSTGGYFDPSFSDRIKELVKKMGEAWDNDPRVAYIEMGIIGEWGEHHDPCISNYWKPIHQDYHVDNRTWIPGIEKVLGDAFSEAFKNKKVMVRYAYDFQDYEFGNYWDSFAIDEEEERGYNSIQKFSPNRWKTQPMGGEITWNWGSLYSAGYRSLEDCVANGSTRQLIINQIRTLHTNHLGGVTWADFSNKEFLDNISQIQKILGYRFVLKKFSYPTKIKSDVPFDINFSIVNTGSSPFYYNWPVEISLLDIDTQKPVWSTILDDVNITEWMPGDNWKASVNSYDQEAKTYTITKNLNIESNIEPGKYILSIAILDPAGMLPSIRFATRNYFEGGRHPIGYVGIDMDIDNFKIDSKLFDDIAGDKTLKYVINN</sequence>
<reference evidence="3 4" key="1">
    <citation type="journal article" date="2015" name="Int. J. Syst. Evol. Microbiol.">
        <title>Mariniphaga sediminis sp. nov., isolated from coastal sediment.</title>
        <authorList>
            <person name="Wang F.Q."/>
            <person name="Shen Q.Y."/>
            <person name="Chen G.J."/>
            <person name="Du Z.J."/>
        </authorList>
    </citation>
    <scope>NUCLEOTIDE SEQUENCE [LARGE SCALE GENOMIC DNA]</scope>
    <source>
        <strain evidence="3 4">SY21</strain>
    </source>
</reference>
<proteinExistence type="predicted"/>
<keyword evidence="1" id="KW-0732">Signal</keyword>
<dbReference type="InterPro" id="IPR032267">
    <property type="entry name" value="DUF4832"/>
</dbReference>